<sequence>MEAFRRFVAALCAAALAGLVSIIFVLVWVLHYRDGLAWDGGSAEFNWHPVLIVIGFIFLQGIAIIVYRLPWTWQCSKLTMKFIHAGLNLLALILAVISLVAVFDFHNAASIPNMYSLHSWLGLVAVILYCLQLVLGVGMYLIPITPVSWRAAFMPLHVYGGLLLFASVIAVALMGITEKLIFGLKYSSSPPEAIFVNVLGLLLVVFGALILWIATRTSWKRPSDQILHTLHTNGDCEDNSKVGPAMSQLSDGTDAGTFGDQQGHKAKCFVFLSLPGPCSRCRFVLAVSGFLLSGREPALSCGIMSDKSELKAELERKKQRLAQIREEKKRKEEERKKKERRCLVSRRIKLKDAALHQDDSDLEKKRRETEALLHSMGITSEAPVVPPPMSPTTKSGGTPSDAGSQDSDGAVGPRRVAAKLGMAKITQVDFPPRETVSYTKETQTPAMTQQKEEEEEEEEIAPPQPADETQVEKPDQKEEEEAPPHELTEEEKLQILHSDEFANFFDHSTRIIERALSEHVDLFFDYSGRDLEEKEGEIQAGAKLSLNRQFMDERWSKHRVVTCLDWSPQYPELLVASYNNNEDAPHEPDGVALVWNMKYKKATPEYVFHCQSAVMSAAFAKFHPNVVVGGTYSGQIVLWDNRSNKRTPVQRTPLSAAAHTHPVYCVNIVGTQNANNLISISTDGKMCSWSLDMLSQPQDSMELVFKQSKAVAVTSMSFPLGDVNNFVVGSEDGSVYMSCRHGSKAGISEMFEGHHGPITGINCHTAPGPLDFSHLFVTSSFDWTVKLWSTKNNKPLYSFEDNS</sequence>
<protein>
    <submittedName>
        <fullName evidence="1">Uncharacterized protein</fullName>
    </submittedName>
</protein>
<proteinExistence type="predicted"/>
<accession>A0ACD3QH42</accession>
<dbReference type="Proteomes" id="UP000793456">
    <property type="component" value="Chromosome XIX"/>
</dbReference>
<gene>
    <name evidence="1" type="ORF">E3U43_016306</name>
</gene>
<evidence type="ECO:0000313" key="1">
    <source>
        <dbReference type="EMBL" id="TMS06547.1"/>
    </source>
</evidence>
<dbReference type="EMBL" id="CM011692">
    <property type="protein sequence ID" value="TMS06547.1"/>
    <property type="molecule type" value="Genomic_DNA"/>
</dbReference>
<organism evidence="1 2">
    <name type="scientific">Larimichthys crocea</name>
    <name type="common">Large yellow croaker</name>
    <name type="synonym">Pseudosciaena crocea</name>
    <dbReference type="NCBI Taxonomy" id="215358"/>
    <lineage>
        <taxon>Eukaryota</taxon>
        <taxon>Metazoa</taxon>
        <taxon>Chordata</taxon>
        <taxon>Craniata</taxon>
        <taxon>Vertebrata</taxon>
        <taxon>Euteleostomi</taxon>
        <taxon>Actinopterygii</taxon>
        <taxon>Neopterygii</taxon>
        <taxon>Teleostei</taxon>
        <taxon>Neoteleostei</taxon>
        <taxon>Acanthomorphata</taxon>
        <taxon>Eupercaria</taxon>
        <taxon>Sciaenidae</taxon>
        <taxon>Larimichthys</taxon>
    </lineage>
</organism>
<comment type="caution">
    <text evidence="1">The sequence shown here is derived from an EMBL/GenBank/DDBJ whole genome shotgun (WGS) entry which is preliminary data.</text>
</comment>
<keyword evidence="2" id="KW-1185">Reference proteome</keyword>
<evidence type="ECO:0000313" key="2">
    <source>
        <dbReference type="Proteomes" id="UP000793456"/>
    </source>
</evidence>
<name>A0ACD3QH42_LARCR</name>
<reference evidence="1" key="1">
    <citation type="submission" date="2018-11" db="EMBL/GenBank/DDBJ databases">
        <title>The sequence and de novo assembly of Larimichthys crocea genome using PacBio and Hi-C technologies.</title>
        <authorList>
            <person name="Xu P."/>
            <person name="Chen B."/>
            <person name="Zhou Z."/>
            <person name="Ke Q."/>
            <person name="Wu Y."/>
            <person name="Bai H."/>
            <person name="Pu F."/>
        </authorList>
    </citation>
    <scope>NUCLEOTIDE SEQUENCE</scope>
    <source>
        <tissue evidence="1">Muscle</tissue>
    </source>
</reference>